<dbReference type="Pfam" id="PF02776">
    <property type="entry name" value="TPP_enzyme_N"/>
    <property type="match status" value="1"/>
</dbReference>
<name>A0A193FZ95_9BORD</name>
<dbReference type="NCBIfam" id="NF006052">
    <property type="entry name" value="PRK08199.1"/>
    <property type="match status" value="1"/>
</dbReference>
<feature type="domain" description="Thiamine pyrophosphate enzyme TPP-binding" evidence="5">
    <location>
        <begin position="392"/>
        <end position="537"/>
    </location>
</feature>
<evidence type="ECO:0000259" key="5">
    <source>
        <dbReference type="Pfam" id="PF02775"/>
    </source>
</evidence>
<dbReference type="InterPro" id="IPR012001">
    <property type="entry name" value="Thiamin_PyroP_enz_TPP-bd_dom"/>
</dbReference>
<accession>A0A193FZ95</accession>
<comment type="similarity">
    <text evidence="1 3">Belongs to the TPP enzyme family.</text>
</comment>
<dbReference type="GO" id="GO:0003984">
    <property type="term" value="F:acetolactate synthase activity"/>
    <property type="evidence" value="ECO:0007669"/>
    <property type="project" value="TreeGrafter"/>
</dbReference>
<dbReference type="InterPro" id="IPR029061">
    <property type="entry name" value="THDP-binding"/>
</dbReference>
<keyword evidence="2 3" id="KW-0786">Thiamine pyrophosphate</keyword>
<dbReference type="GO" id="GO:0000287">
    <property type="term" value="F:magnesium ion binding"/>
    <property type="evidence" value="ECO:0007669"/>
    <property type="project" value="InterPro"/>
</dbReference>
<dbReference type="Pfam" id="PF00205">
    <property type="entry name" value="TPP_enzyme_M"/>
    <property type="match status" value="1"/>
</dbReference>
<dbReference type="GO" id="GO:0050660">
    <property type="term" value="F:flavin adenine dinucleotide binding"/>
    <property type="evidence" value="ECO:0007669"/>
    <property type="project" value="TreeGrafter"/>
</dbReference>
<dbReference type="Gene3D" id="3.40.50.1220">
    <property type="entry name" value="TPP-binding domain"/>
    <property type="match status" value="1"/>
</dbReference>
<dbReference type="RefSeq" id="WP_066670184.1">
    <property type="nucleotide sequence ID" value="NZ_CP016171.1"/>
</dbReference>
<feature type="domain" description="Thiamine pyrophosphate enzyme central" evidence="4">
    <location>
        <begin position="199"/>
        <end position="327"/>
    </location>
</feature>
<dbReference type="Pfam" id="PF02775">
    <property type="entry name" value="TPP_enzyme_C"/>
    <property type="match status" value="1"/>
</dbReference>
<dbReference type="FunFam" id="3.40.50.970:FF:000007">
    <property type="entry name" value="Acetolactate synthase"/>
    <property type="match status" value="1"/>
</dbReference>
<dbReference type="GO" id="GO:0005948">
    <property type="term" value="C:acetolactate synthase complex"/>
    <property type="evidence" value="ECO:0007669"/>
    <property type="project" value="TreeGrafter"/>
</dbReference>
<dbReference type="PANTHER" id="PTHR18968:SF120">
    <property type="entry name" value="ACETOLACTATE SYNTHASE LARGE SUBUNIT"/>
    <property type="match status" value="1"/>
</dbReference>
<dbReference type="InterPro" id="IPR045229">
    <property type="entry name" value="TPP_enz"/>
</dbReference>
<evidence type="ECO:0000313" key="8">
    <source>
        <dbReference type="Proteomes" id="UP000092213"/>
    </source>
</evidence>
<evidence type="ECO:0000313" key="7">
    <source>
        <dbReference type="EMBL" id="ANN72511.1"/>
    </source>
</evidence>
<feature type="domain" description="Thiamine pyrophosphate enzyme N-terminal TPP-binding" evidence="6">
    <location>
        <begin position="9"/>
        <end position="125"/>
    </location>
</feature>
<dbReference type="CDD" id="cd07035">
    <property type="entry name" value="TPP_PYR_POX_like"/>
    <property type="match status" value="1"/>
</dbReference>
<evidence type="ECO:0000256" key="1">
    <source>
        <dbReference type="ARBA" id="ARBA00007812"/>
    </source>
</evidence>
<organism evidence="7 8">
    <name type="scientific">Bordetella bronchialis</name>
    <dbReference type="NCBI Taxonomy" id="463025"/>
    <lineage>
        <taxon>Bacteria</taxon>
        <taxon>Pseudomonadati</taxon>
        <taxon>Pseudomonadota</taxon>
        <taxon>Betaproteobacteria</taxon>
        <taxon>Burkholderiales</taxon>
        <taxon>Alcaligenaceae</taxon>
        <taxon>Bordetella</taxon>
    </lineage>
</organism>
<dbReference type="InterPro" id="IPR012000">
    <property type="entry name" value="Thiamin_PyroP_enz_cen_dom"/>
</dbReference>
<dbReference type="InterPro" id="IPR000399">
    <property type="entry name" value="TPP-bd_CS"/>
</dbReference>
<dbReference type="Gene3D" id="3.40.50.970">
    <property type="match status" value="2"/>
</dbReference>
<dbReference type="SUPFAM" id="SSF52518">
    <property type="entry name" value="Thiamin diphosphate-binding fold (THDP-binding)"/>
    <property type="match status" value="2"/>
</dbReference>
<sequence>MTRTSPVSRTGGQILIDALRIHGVDTAFCVPGESFLAAIDAFHDARDAIRLVVCRQEGGAAHMAEAHGKLTGKPGICFVTRGPGATNASIGVHTARQDSTPLILFIGQVARDCLGREAWQEIDYRHMYGHIAKWVDQIDSAARIPEYINRAFHVATSGRPGPVVLALPEDMLAESATVADSPPFRRAQACPSAEAMGEMRERLARARRPLAILGGGGWTRQASEDLANFATAYDLPVACAFRRQDLLDNRHANYVGEAGLGMDPRLAQRIKDADLILAIGARLGETTTNGYTLLDVPRPAQTLVHIHADAEELGHVYHADVIMNAAMPAFAAAAAALPAPASPAPWRDWTRQAREDYLDNLRPGPMPGPVDMGQVMVFLREQLPPDTIVTNGAGNYTLWVQRFYQYRGLRTQLAPTSGTMGYGMPAAVAAKLAHPDRTVVCFAGDGCFLMNGQELATAVQYGLNILVIVVNNGMYGSIRMHQERHYPGRVCATELRNPDFAAMARAYGAHGEVVERTEDFPAAFERARGAGKPALLELRVSQDALSPRLTISGLRGK</sequence>
<proteinExistence type="inferred from homology"/>
<evidence type="ECO:0000259" key="6">
    <source>
        <dbReference type="Pfam" id="PF02776"/>
    </source>
</evidence>
<dbReference type="GO" id="GO:0030976">
    <property type="term" value="F:thiamine pyrophosphate binding"/>
    <property type="evidence" value="ECO:0007669"/>
    <property type="project" value="InterPro"/>
</dbReference>
<dbReference type="InterPro" id="IPR029035">
    <property type="entry name" value="DHS-like_NAD/FAD-binding_dom"/>
</dbReference>
<dbReference type="EMBL" id="CP016171">
    <property type="protein sequence ID" value="ANN72511.1"/>
    <property type="molecule type" value="Genomic_DNA"/>
</dbReference>
<dbReference type="CDD" id="cd00568">
    <property type="entry name" value="TPP_enzymes"/>
    <property type="match status" value="1"/>
</dbReference>
<reference evidence="7 8" key="1">
    <citation type="submission" date="2016-06" db="EMBL/GenBank/DDBJ databases">
        <title>Complete genome sequences of Bordetella bronchialis and Bordetella flabilis.</title>
        <authorList>
            <person name="LiPuma J.J."/>
            <person name="Spilker T."/>
        </authorList>
    </citation>
    <scope>NUCLEOTIDE SEQUENCE [LARGE SCALE GENOMIC DNA]</scope>
    <source>
        <strain evidence="7 8">AU17976</strain>
    </source>
</reference>
<dbReference type="GO" id="GO:0009099">
    <property type="term" value="P:L-valine biosynthetic process"/>
    <property type="evidence" value="ECO:0007669"/>
    <property type="project" value="TreeGrafter"/>
</dbReference>
<dbReference type="Proteomes" id="UP000092213">
    <property type="component" value="Chromosome"/>
</dbReference>
<dbReference type="GO" id="GO:0009097">
    <property type="term" value="P:isoleucine biosynthetic process"/>
    <property type="evidence" value="ECO:0007669"/>
    <property type="project" value="TreeGrafter"/>
</dbReference>
<protein>
    <submittedName>
        <fullName evidence="7">Thiamine pyrophosphate-binding protein</fullName>
    </submittedName>
</protein>
<dbReference type="STRING" id="463025.BAU08_15180"/>
<dbReference type="SUPFAM" id="SSF52467">
    <property type="entry name" value="DHS-like NAD/FAD-binding domain"/>
    <property type="match status" value="1"/>
</dbReference>
<evidence type="ECO:0000259" key="4">
    <source>
        <dbReference type="Pfam" id="PF00205"/>
    </source>
</evidence>
<dbReference type="AlphaFoldDB" id="A0A193FZ95"/>
<dbReference type="PANTHER" id="PTHR18968">
    <property type="entry name" value="THIAMINE PYROPHOSPHATE ENZYMES"/>
    <property type="match status" value="1"/>
</dbReference>
<dbReference type="InterPro" id="IPR011766">
    <property type="entry name" value="TPP_enzyme_TPP-bd"/>
</dbReference>
<dbReference type="PROSITE" id="PS00187">
    <property type="entry name" value="TPP_ENZYMES"/>
    <property type="match status" value="1"/>
</dbReference>
<evidence type="ECO:0000256" key="3">
    <source>
        <dbReference type="RuleBase" id="RU362132"/>
    </source>
</evidence>
<gene>
    <name evidence="7" type="ORF">BAU08_15180</name>
</gene>
<evidence type="ECO:0000256" key="2">
    <source>
        <dbReference type="ARBA" id="ARBA00023052"/>
    </source>
</evidence>